<dbReference type="InterPro" id="IPR043128">
    <property type="entry name" value="Rev_trsase/Diguanyl_cyclase"/>
</dbReference>
<dbReference type="PANTHER" id="PTHR47027:SF20">
    <property type="entry name" value="REVERSE TRANSCRIPTASE-LIKE PROTEIN WITH RNA-DIRECTED DNA POLYMERASE DOMAIN"/>
    <property type="match status" value="1"/>
</dbReference>
<dbReference type="CDD" id="cd01650">
    <property type="entry name" value="RT_nLTR_like"/>
    <property type="match status" value="1"/>
</dbReference>
<dbReference type="Proteomes" id="UP000887566">
    <property type="component" value="Unplaced"/>
</dbReference>
<evidence type="ECO:0000259" key="1">
    <source>
        <dbReference type="PROSITE" id="PS50878"/>
    </source>
</evidence>
<dbReference type="PANTHER" id="PTHR47027">
    <property type="entry name" value="REVERSE TRANSCRIPTASE DOMAIN-CONTAINING PROTEIN"/>
    <property type="match status" value="1"/>
</dbReference>
<feature type="domain" description="Reverse transcriptase" evidence="1">
    <location>
        <begin position="1"/>
        <end position="186"/>
    </location>
</feature>
<evidence type="ECO:0000313" key="2">
    <source>
        <dbReference type="Proteomes" id="UP000887566"/>
    </source>
</evidence>
<organism evidence="2 3">
    <name type="scientific">Plectus sambesii</name>
    <dbReference type="NCBI Taxonomy" id="2011161"/>
    <lineage>
        <taxon>Eukaryota</taxon>
        <taxon>Metazoa</taxon>
        <taxon>Ecdysozoa</taxon>
        <taxon>Nematoda</taxon>
        <taxon>Chromadorea</taxon>
        <taxon>Plectida</taxon>
        <taxon>Plectina</taxon>
        <taxon>Plectoidea</taxon>
        <taxon>Plectidae</taxon>
        <taxon>Plectus</taxon>
    </lineage>
</organism>
<protein>
    <submittedName>
        <fullName evidence="3">Reverse transcriptase domain-containing protein</fullName>
    </submittedName>
</protein>
<sequence>MPVKQAGFCRTFSTIDHVMTINLLIEKCREWNLPLHICFIDFLKAFNSVKFPAIWAALSNFSVNHETMCLIQQLYAVGTSSVVIGKSTAPFATQRGVWQGGLLSPLLFNITLQDALNQVNWAGRRIAIGSKRLSHLAYADDIALFSPDAAALQTMLDDVATVCSQAGLIINRKKTKWMSRMSWKTT</sequence>
<dbReference type="InterPro" id="IPR043502">
    <property type="entry name" value="DNA/RNA_pol_sf"/>
</dbReference>
<reference evidence="3" key="1">
    <citation type="submission" date="2022-11" db="UniProtKB">
        <authorList>
            <consortium name="WormBaseParasite"/>
        </authorList>
    </citation>
    <scope>IDENTIFICATION</scope>
</reference>
<dbReference type="InterPro" id="IPR000477">
    <property type="entry name" value="RT_dom"/>
</dbReference>
<dbReference type="PROSITE" id="PS50878">
    <property type="entry name" value="RT_POL"/>
    <property type="match status" value="1"/>
</dbReference>
<dbReference type="AlphaFoldDB" id="A0A914UT97"/>
<accession>A0A914UT97</accession>
<keyword evidence="2" id="KW-1185">Reference proteome</keyword>
<dbReference type="WBParaSite" id="PSAMB.scaffold1233size33990.g11837.t1">
    <property type="protein sequence ID" value="PSAMB.scaffold1233size33990.g11837.t1"/>
    <property type="gene ID" value="PSAMB.scaffold1233size33990.g11837"/>
</dbReference>
<dbReference type="Gene3D" id="3.30.70.270">
    <property type="match status" value="1"/>
</dbReference>
<proteinExistence type="predicted"/>
<evidence type="ECO:0000313" key="3">
    <source>
        <dbReference type="WBParaSite" id="PSAMB.scaffold1233size33990.g11837.t1"/>
    </source>
</evidence>
<name>A0A914UT97_9BILA</name>
<dbReference type="SUPFAM" id="SSF56672">
    <property type="entry name" value="DNA/RNA polymerases"/>
    <property type="match status" value="1"/>
</dbReference>
<dbReference type="Pfam" id="PF00078">
    <property type="entry name" value="RVT_1"/>
    <property type="match status" value="1"/>
</dbReference>